<dbReference type="InterPro" id="IPR050789">
    <property type="entry name" value="Diverse_Enzym_Activities"/>
</dbReference>
<protein>
    <recommendedName>
        <fullName evidence="1">Beta-lactamase-related domain-containing protein</fullName>
    </recommendedName>
</protein>
<accession>A0A382G3X5</accession>
<dbReference type="AlphaFoldDB" id="A0A382G3X5"/>
<reference evidence="2" key="1">
    <citation type="submission" date="2018-05" db="EMBL/GenBank/DDBJ databases">
        <authorList>
            <person name="Lanie J.A."/>
            <person name="Ng W.-L."/>
            <person name="Kazmierczak K.M."/>
            <person name="Andrzejewski T.M."/>
            <person name="Davidsen T.M."/>
            <person name="Wayne K.J."/>
            <person name="Tettelin H."/>
            <person name="Glass J.I."/>
            <person name="Rusch D."/>
            <person name="Podicherti R."/>
            <person name="Tsui H.-C.T."/>
            <person name="Winkler M.E."/>
        </authorList>
    </citation>
    <scope>NUCLEOTIDE SEQUENCE</scope>
</reference>
<dbReference type="PANTHER" id="PTHR43283">
    <property type="entry name" value="BETA-LACTAMASE-RELATED"/>
    <property type="match status" value="1"/>
</dbReference>
<organism evidence="2">
    <name type="scientific">marine metagenome</name>
    <dbReference type="NCBI Taxonomy" id="408172"/>
    <lineage>
        <taxon>unclassified sequences</taxon>
        <taxon>metagenomes</taxon>
        <taxon>ecological metagenomes</taxon>
    </lineage>
</organism>
<evidence type="ECO:0000313" key="2">
    <source>
        <dbReference type="EMBL" id="SVB69247.1"/>
    </source>
</evidence>
<dbReference type="PANTHER" id="PTHR43283:SF7">
    <property type="entry name" value="BETA-LACTAMASE-RELATED DOMAIN-CONTAINING PROTEIN"/>
    <property type="match status" value="1"/>
</dbReference>
<dbReference type="EMBL" id="UINC01053117">
    <property type="protein sequence ID" value="SVB69247.1"/>
    <property type="molecule type" value="Genomic_DNA"/>
</dbReference>
<dbReference type="Gene3D" id="3.40.710.10">
    <property type="entry name" value="DD-peptidase/beta-lactamase superfamily"/>
    <property type="match status" value="1"/>
</dbReference>
<dbReference type="SUPFAM" id="SSF56601">
    <property type="entry name" value="beta-lactamase/transpeptidase-like"/>
    <property type="match status" value="1"/>
</dbReference>
<feature type="domain" description="Beta-lactamase-related" evidence="1">
    <location>
        <begin position="73"/>
        <end position="347"/>
    </location>
</feature>
<sequence length="368" mass="39345">MNPALKAALLVVTLGSQLVGLGCNSGGTEPELADPDVLYFPPAGGAWESVDPAAIGWNVGGLEAALQYAGEQRSSGVVVLHQGRIVAERYWEVPEMEGSVYDTLLTGMTADGRALEDVASVQKSVVSFLAGVGRGEGLVDFEAPVSQYLGTGWSQAQAQDEAAITVRHLLSMSSGLARDHAFEVPAGEKWMYNTNVYSQTVKVLEAASGLEVNEYTSQWLTSRIGMSESRWVDRPWADPDLAANTIGFETSALDLARFGILMLAEGHWRGTDVLGDPDYIAEAVSPSQGMNPAYGLLWWLNGWPNGVEREATIMIPSAPDDLYAAVGALGRKLYVVPSLNLVVTRLGDAPAPDFNDVFWSHLMVATGG</sequence>
<name>A0A382G3X5_9ZZZZ</name>
<dbReference type="Pfam" id="PF00144">
    <property type="entry name" value="Beta-lactamase"/>
    <property type="match status" value="1"/>
</dbReference>
<proteinExistence type="predicted"/>
<dbReference type="InterPro" id="IPR001466">
    <property type="entry name" value="Beta-lactam-related"/>
</dbReference>
<evidence type="ECO:0000259" key="1">
    <source>
        <dbReference type="Pfam" id="PF00144"/>
    </source>
</evidence>
<dbReference type="InterPro" id="IPR012338">
    <property type="entry name" value="Beta-lactam/transpept-like"/>
</dbReference>
<dbReference type="PROSITE" id="PS51257">
    <property type="entry name" value="PROKAR_LIPOPROTEIN"/>
    <property type="match status" value="1"/>
</dbReference>
<gene>
    <name evidence="2" type="ORF">METZ01_LOCUS222101</name>
</gene>